<sequence length="887" mass="95877">MILAKYIRKIFLSFIATIFIFFVSVNTSFAHHIKGGWIGYTYIGVGTTSGTSKYTITVYLYVSCTTTGPTDKVILGIFNASTNATVKTITINNTTNYSLTKGTFSACLSNPPSICYKIYTYTTTVELSNISAGYVLVTQDALRQDNLVNVSNSGSSGITIYGMIPGGTTTNPYYENNSPNFVFQDTAIVCSGSTISIPFEATDTDGDQLVYSFGNGLNVSNPSSNTSSATPASPPYPSMTYNSGYSGAQPMGSGVTIDANTGLISGTAPTTVGEYVVAVWVKEYRNGVLIDSTKKELQIQVSNCTLAGATLSLSYINCDNYSFTFKNENSASNISSYLWNFGVTNDATDTSTEASPTYTYADTGTYTLKLKVSTTAGCTDSTTSSVKVYPGFFPNFTYKGSCYQSAFQFTDASTASYGAINSWLWNFGDTNTTVDSSTEQNPSYTYSSPDTVTASLYVTSTKGCSGTITKDVYIYGKPDLYLPFTDTLICSIDSLQLQAKSEEATSFAWTPTTNIIYDTTASPIAYPKDTTIYTVVVSDKGCVDSATVQVNVIDAVSLSLIDTTACIGDTVTLHPNSNALQYTWTSTTGEDSLNNYLIKNPYLTPSIETNLYHLTANVGKCYAEGNINVLASAYPKISLSSDDTTICYGSSVQLNANTDGTNYRWLTGTNLSLSTTVNPLTTTSYIFLAQTPNAYCTKYVYDTTIVHVTPKIYVNAGNDTSVVINQALQLNAIASDSSANIFTWTPTTYLDNGDTSSPIATFPLGINYQYYTVKAETKEGCYGEDNIKITIFQTGTDILVPSGFTPNGDGKNDISRPILVGIKKFNYFKIYNRWGQLVFYTTQIGTGWNGLMNGQQQPSGSTFIYEASGEDYNGHDINKKGTIVLIR</sequence>
<dbReference type="CDD" id="cd00146">
    <property type="entry name" value="PKD"/>
    <property type="match status" value="2"/>
</dbReference>
<feature type="domain" description="PKD" evidence="1">
    <location>
        <begin position="322"/>
        <end position="388"/>
    </location>
</feature>
<dbReference type="SUPFAM" id="SSF49299">
    <property type="entry name" value="PKD domain"/>
    <property type="match status" value="2"/>
</dbReference>
<dbReference type="Gene3D" id="2.60.40.10">
    <property type="entry name" value="Immunoglobulins"/>
    <property type="match status" value="2"/>
</dbReference>
<evidence type="ECO:0000313" key="3">
    <source>
        <dbReference type="Proteomes" id="UP000292424"/>
    </source>
</evidence>
<name>A0A5P2FY42_9BACT</name>
<dbReference type="OrthoDB" id="1490014at2"/>
<dbReference type="KEGG" id="arac:E0W69_001015"/>
<organism evidence="2 3">
    <name type="scientific">Rhizosphaericola mali</name>
    <dbReference type="NCBI Taxonomy" id="2545455"/>
    <lineage>
        <taxon>Bacteria</taxon>
        <taxon>Pseudomonadati</taxon>
        <taxon>Bacteroidota</taxon>
        <taxon>Chitinophagia</taxon>
        <taxon>Chitinophagales</taxon>
        <taxon>Chitinophagaceae</taxon>
        <taxon>Rhizosphaericola</taxon>
    </lineage>
</organism>
<evidence type="ECO:0000259" key="1">
    <source>
        <dbReference type="PROSITE" id="PS50093"/>
    </source>
</evidence>
<feature type="domain" description="PKD" evidence="1">
    <location>
        <begin position="422"/>
        <end position="474"/>
    </location>
</feature>
<dbReference type="RefSeq" id="WP_131328176.1">
    <property type="nucleotide sequence ID" value="NZ_CP044016.1"/>
</dbReference>
<dbReference type="InterPro" id="IPR000601">
    <property type="entry name" value="PKD_dom"/>
</dbReference>
<dbReference type="AlphaFoldDB" id="A0A5P2FY42"/>
<dbReference type="PROSITE" id="PS50093">
    <property type="entry name" value="PKD"/>
    <property type="match status" value="2"/>
</dbReference>
<dbReference type="InterPro" id="IPR013783">
    <property type="entry name" value="Ig-like_fold"/>
</dbReference>
<dbReference type="Pfam" id="PF18911">
    <property type="entry name" value="PKD_4"/>
    <property type="match status" value="2"/>
</dbReference>
<proteinExistence type="predicted"/>
<accession>A0A5P2FY42</accession>
<gene>
    <name evidence="2" type="ORF">E0W69_001015</name>
</gene>
<reference evidence="2 3" key="1">
    <citation type="submission" date="2019-09" db="EMBL/GenBank/DDBJ databases">
        <title>Complete genome sequence of Arachidicoccus sp. B3-10 isolated from apple orchard soil.</title>
        <authorList>
            <person name="Kim H.S."/>
            <person name="Han K.-I."/>
            <person name="Suh M.K."/>
            <person name="Lee K.C."/>
            <person name="Eom M.K."/>
            <person name="Kim J.-S."/>
            <person name="Kang S.W."/>
            <person name="Sin Y."/>
            <person name="Lee J.-S."/>
        </authorList>
    </citation>
    <scope>NUCLEOTIDE SEQUENCE [LARGE SCALE GENOMIC DNA]</scope>
    <source>
        <strain evidence="2 3">B3-10</strain>
    </source>
</reference>
<dbReference type="EMBL" id="CP044016">
    <property type="protein sequence ID" value="QES87298.1"/>
    <property type="molecule type" value="Genomic_DNA"/>
</dbReference>
<keyword evidence="3" id="KW-1185">Reference proteome</keyword>
<dbReference type="InterPro" id="IPR022409">
    <property type="entry name" value="PKD/Chitinase_dom"/>
</dbReference>
<protein>
    <submittedName>
        <fullName evidence="2">T9SS type B sorting domain-containing protein</fullName>
    </submittedName>
</protein>
<dbReference type="NCBIfam" id="TIGR04131">
    <property type="entry name" value="Bac_Flav_CTERM"/>
    <property type="match status" value="1"/>
</dbReference>
<dbReference type="Proteomes" id="UP000292424">
    <property type="component" value="Chromosome"/>
</dbReference>
<dbReference type="Pfam" id="PF13585">
    <property type="entry name" value="CHU_C"/>
    <property type="match status" value="1"/>
</dbReference>
<dbReference type="InterPro" id="IPR035986">
    <property type="entry name" value="PKD_dom_sf"/>
</dbReference>
<dbReference type="SMART" id="SM00089">
    <property type="entry name" value="PKD"/>
    <property type="match status" value="2"/>
</dbReference>
<dbReference type="InterPro" id="IPR026341">
    <property type="entry name" value="T9SS_type_B"/>
</dbReference>
<evidence type="ECO:0000313" key="2">
    <source>
        <dbReference type="EMBL" id="QES87298.1"/>
    </source>
</evidence>